<organism evidence="1 2">
    <name type="scientific">Neocallimastix californiae</name>
    <dbReference type="NCBI Taxonomy" id="1754190"/>
    <lineage>
        <taxon>Eukaryota</taxon>
        <taxon>Fungi</taxon>
        <taxon>Fungi incertae sedis</taxon>
        <taxon>Chytridiomycota</taxon>
        <taxon>Chytridiomycota incertae sedis</taxon>
        <taxon>Neocallimastigomycetes</taxon>
        <taxon>Neocallimastigales</taxon>
        <taxon>Neocallimastigaceae</taxon>
        <taxon>Neocallimastix</taxon>
    </lineage>
</organism>
<protein>
    <submittedName>
        <fullName evidence="1">Uncharacterized protein</fullName>
    </submittedName>
</protein>
<sequence length="146" mass="17038">MIPIILYIGLIFIYLKIIVCDNEIFLNAIALAGNNNLLIQTNVEKFNMYSKENNLNINIKLNLLTSSNSSIDIYNFGSMVESLLKKQKNKYDIYFFDFTQTLDIGFYLLDLTKWMPDNYFESFNTNFIMNSCTYNDKLVGLVILYI</sequence>
<dbReference type="EMBL" id="MCOG01000077">
    <property type="protein sequence ID" value="ORY55580.1"/>
    <property type="molecule type" value="Genomic_DNA"/>
</dbReference>
<gene>
    <name evidence="1" type="ORF">LY90DRAFT_507059</name>
</gene>
<evidence type="ECO:0000313" key="2">
    <source>
        <dbReference type="Proteomes" id="UP000193920"/>
    </source>
</evidence>
<dbReference type="AlphaFoldDB" id="A0A1Y2D8J2"/>
<dbReference type="Proteomes" id="UP000193920">
    <property type="component" value="Unassembled WGS sequence"/>
</dbReference>
<comment type="caution">
    <text evidence="1">The sequence shown here is derived from an EMBL/GenBank/DDBJ whole genome shotgun (WGS) entry which is preliminary data.</text>
</comment>
<dbReference type="Gene3D" id="3.40.190.10">
    <property type="entry name" value="Periplasmic binding protein-like II"/>
    <property type="match status" value="1"/>
</dbReference>
<reference evidence="1 2" key="1">
    <citation type="submission" date="2016-08" db="EMBL/GenBank/DDBJ databases">
        <title>A Parts List for Fungal Cellulosomes Revealed by Comparative Genomics.</title>
        <authorList>
            <consortium name="DOE Joint Genome Institute"/>
            <person name="Haitjema C.H."/>
            <person name="Gilmore S.P."/>
            <person name="Henske J.K."/>
            <person name="Solomon K.V."/>
            <person name="De Groot R."/>
            <person name="Kuo A."/>
            <person name="Mondo S.J."/>
            <person name="Salamov A.A."/>
            <person name="Labutti K."/>
            <person name="Zhao Z."/>
            <person name="Chiniquy J."/>
            <person name="Barry K."/>
            <person name="Brewer H.M."/>
            <person name="Purvine S.O."/>
            <person name="Wright A.T."/>
            <person name="Boxma B."/>
            <person name="Van Alen T."/>
            <person name="Hackstein J.H."/>
            <person name="Baker S.E."/>
            <person name="Grigoriev I.V."/>
            <person name="O'Malley M.A."/>
        </authorList>
    </citation>
    <scope>NUCLEOTIDE SEQUENCE [LARGE SCALE GENOMIC DNA]</scope>
    <source>
        <strain evidence="1 2">G1</strain>
    </source>
</reference>
<keyword evidence="2" id="KW-1185">Reference proteome</keyword>
<accession>A0A1Y2D8J2</accession>
<evidence type="ECO:0000313" key="1">
    <source>
        <dbReference type="EMBL" id="ORY55580.1"/>
    </source>
</evidence>
<name>A0A1Y2D8J2_9FUNG</name>
<proteinExistence type="predicted"/>